<dbReference type="GeneID" id="23462284"/>
<dbReference type="InterPro" id="IPR001810">
    <property type="entry name" value="F-box_dom"/>
</dbReference>
<dbReference type="RefSeq" id="YP_009119602.1">
    <property type="nucleotide sequence ID" value="NC_026440.1"/>
</dbReference>
<proteinExistence type="predicted"/>
<dbReference type="SUPFAM" id="SSF81383">
    <property type="entry name" value="F-box domain"/>
    <property type="match status" value="1"/>
</dbReference>
<dbReference type="InterPro" id="IPR036047">
    <property type="entry name" value="F-box-like_dom_sf"/>
</dbReference>
<dbReference type="Pfam" id="PF12937">
    <property type="entry name" value="F-box-like"/>
    <property type="match status" value="1"/>
</dbReference>
<organism evidence="2 3">
    <name type="scientific">Pandoravirus inopinatum</name>
    <dbReference type="NCBI Taxonomy" id="1605721"/>
    <lineage>
        <taxon>Viruses</taxon>
        <taxon>Pandoravirus</taxon>
    </lineage>
</organism>
<reference evidence="2 3" key="1">
    <citation type="journal article" date="2015" name="Parasitol. Res.">
        <title>Viruses in close associations with free-living amoebae.</title>
        <authorList>
            <person name="Scheid P."/>
        </authorList>
    </citation>
    <scope>NUCLEOTIDE SEQUENCE [LARGE SCALE GENOMIC DNA]</scope>
    <source>
        <strain evidence="2">KlaHel</strain>
    </source>
</reference>
<feature type="domain" description="F-box" evidence="1">
    <location>
        <begin position="121"/>
        <end position="162"/>
    </location>
</feature>
<evidence type="ECO:0000313" key="2">
    <source>
        <dbReference type="EMBL" id="AJF97367.1"/>
    </source>
</evidence>
<name>A0A0B5JCK3_9VIRU</name>
<evidence type="ECO:0000313" key="3">
    <source>
        <dbReference type="Proteomes" id="UP000202511"/>
    </source>
</evidence>
<dbReference type="Proteomes" id="UP000202511">
    <property type="component" value="Segment"/>
</dbReference>
<dbReference type="KEGG" id="vg:23462284"/>
<accession>A0A0B5JCK3</accession>
<sequence>MDQHIPGPLHFLRLTKYSFFFQFFVSGTCAFQPKKKDANHSLFIVSQDLRLSMKRPVVVCSPITDGLCKRTSMKKRQRDVHKSADLEGHTLDNLRALKKHRSQRRGGVHNVEASSFDRLTDELVLAILAALNNPRSLILWGQTSRRHRGLAGDPCLWRQLCESRFGPLLHRQFLELGKDWRWLYRAQAHVARMVGATSVQFLCAPASTTMCIGVIA</sequence>
<dbReference type="EMBL" id="KP136319">
    <property type="protein sequence ID" value="AJF97367.1"/>
    <property type="molecule type" value="Genomic_DNA"/>
</dbReference>
<dbReference type="Gene3D" id="1.20.1280.50">
    <property type="match status" value="1"/>
</dbReference>
<protein>
    <submittedName>
        <fullName evidence="2">Morn repeat protein</fullName>
    </submittedName>
</protein>
<evidence type="ECO:0000259" key="1">
    <source>
        <dbReference type="Pfam" id="PF12937"/>
    </source>
</evidence>